<gene>
    <name evidence="1" type="ORF">Pan216_12670</name>
</gene>
<dbReference type="EMBL" id="CP036279">
    <property type="protein sequence ID" value="QDU60428.1"/>
    <property type="molecule type" value="Genomic_DNA"/>
</dbReference>
<keyword evidence="2" id="KW-1185">Reference proteome</keyword>
<evidence type="ECO:0000313" key="1">
    <source>
        <dbReference type="EMBL" id="QDU60428.1"/>
    </source>
</evidence>
<name>A0A518B0B8_9BACT</name>
<dbReference type="KEGG" id="knv:Pan216_12670"/>
<dbReference type="Proteomes" id="UP000317093">
    <property type="component" value="Chromosome"/>
</dbReference>
<reference evidence="1 2" key="1">
    <citation type="submission" date="2019-02" db="EMBL/GenBank/DDBJ databases">
        <title>Deep-cultivation of Planctomycetes and their phenomic and genomic characterization uncovers novel biology.</title>
        <authorList>
            <person name="Wiegand S."/>
            <person name="Jogler M."/>
            <person name="Boedeker C."/>
            <person name="Pinto D."/>
            <person name="Vollmers J."/>
            <person name="Rivas-Marin E."/>
            <person name="Kohn T."/>
            <person name="Peeters S.H."/>
            <person name="Heuer A."/>
            <person name="Rast P."/>
            <person name="Oberbeckmann S."/>
            <person name="Bunk B."/>
            <person name="Jeske O."/>
            <person name="Meyerdierks A."/>
            <person name="Storesund J.E."/>
            <person name="Kallscheuer N."/>
            <person name="Luecker S."/>
            <person name="Lage O.M."/>
            <person name="Pohl T."/>
            <person name="Merkel B.J."/>
            <person name="Hornburger P."/>
            <person name="Mueller R.-W."/>
            <person name="Bruemmer F."/>
            <person name="Labrenz M."/>
            <person name="Spormann A.M."/>
            <person name="Op den Camp H."/>
            <person name="Overmann J."/>
            <person name="Amann R."/>
            <person name="Jetten M.S.M."/>
            <person name="Mascher T."/>
            <person name="Medema M.H."/>
            <person name="Devos D.P."/>
            <person name="Kaster A.-K."/>
            <person name="Ovreas L."/>
            <person name="Rohde M."/>
            <person name="Galperin M.Y."/>
            <person name="Jogler C."/>
        </authorList>
    </citation>
    <scope>NUCLEOTIDE SEQUENCE [LARGE SCALE GENOMIC DNA]</scope>
    <source>
        <strain evidence="1 2">Pan216</strain>
    </source>
</reference>
<dbReference type="AlphaFoldDB" id="A0A518B0B8"/>
<proteinExistence type="predicted"/>
<evidence type="ECO:0000313" key="2">
    <source>
        <dbReference type="Proteomes" id="UP000317093"/>
    </source>
</evidence>
<organism evidence="1 2">
    <name type="scientific">Kolteria novifilia</name>
    <dbReference type="NCBI Taxonomy" id="2527975"/>
    <lineage>
        <taxon>Bacteria</taxon>
        <taxon>Pseudomonadati</taxon>
        <taxon>Planctomycetota</taxon>
        <taxon>Planctomycetia</taxon>
        <taxon>Kolteriales</taxon>
        <taxon>Kolteriaceae</taxon>
        <taxon>Kolteria</taxon>
    </lineage>
</organism>
<protein>
    <submittedName>
        <fullName evidence="1">Uncharacterized protein</fullName>
    </submittedName>
</protein>
<sequence length="472" mass="53056">MSNGIELALDTISKDCRDAAVIMLPLHPVMVMPEGDFPWVPRPCVESYDAIELYRQRPGIYERHEQKVKLDRWDLPVVDEFAGNSLGVRIPAKGFQMEDGFIPCGAFSEVQILDPTHGVRQTSSANIARVHLFYYRRTPAFVKKWNSLSENEYPLDRPDWDRTGADEWDAYRRLEGICELLYDIAPAINQCLGYECFFQSPDHIHGPRSRAVDCTLMTLHSHGLGRVSTERAAAVSAESFACVGSEHVPCSDDGLLMSSLSYSRLDPTVNVFEAIARMLTVAQIAIRDKGEGWDASNEVDRLETAIGVTDDPVVAIDTGPTKAPVRMAEQHVESSALEEAPAEIQMRELLSANVVAHEGLARGHIDRMGEFWLKGCQFPFPAESPPPKRRLDAINKILKNNGKMEWESFKRELELKDSYARTLLTKIREDISDRDYPFMIDRAENKSVVIAKLDRTRVDEHIAECSATFSAS</sequence>
<accession>A0A518B0B8</accession>